<feature type="chain" id="PRO_5033067931" description="Catalase-related peroxidase" evidence="10">
    <location>
        <begin position="24"/>
        <end position="337"/>
    </location>
</feature>
<dbReference type="InterPro" id="IPR024168">
    <property type="entry name" value="Catalase_SrpA-type_pred"/>
</dbReference>
<comment type="similarity">
    <text evidence="2 8">Belongs to the catalase family.</text>
</comment>
<dbReference type="AlphaFoldDB" id="A0A848FCH3"/>
<evidence type="ECO:0000256" key="3">
    <source>
        <dbReference type="ARBA" id="ARBA00022559"/>
    </source>
</evidence>
<keyword evidence="7 8" id="KW-0408">Iron</keyword>
<dbReference type="InterPro" id="IPR011614">
    <property type="entry name" value="Catalase_core"/>
</dbReference>
<keyword evidence="3 8" id="KW-0575">Peroxidase</keyword>
<dbReference type="Gene3D" id="2.40.180.10">
    <property type="entry name" value="Catalase core domain"/>
    <property type="match status" value="1"/>
</dbReference>
<protein>
    <recommendedName>
        <fullName evidence="8">Catalase-related peroxidase</fullName>
        <ecNumber evidence="8">1.11.1.-</ecNumber>
    </recommendedName>
</protein>
<dbReference type="Proteomes" id="UP000574067">
    <property type="component" value="Unassembled WGS sequence"/>
</dbReference>
<evidence type="ECO:0000259" key="11">
    <source>
        <dbReference type="SMART" id="SM01060"/>
    </source>
</evidence>
<dbReference type="GO" id="GO:0005737">
    <property type="term" value="C:cytoplasm"/>
    <property type="evidence" value="ECO:0007669"/>
    <property type="project" value="TreeGrafter"/>
</dbReference>
<organism evidence="12 13">
    <name type="scientific">Azohydromonas caseinilytica</name>
    <dbReference type="NCBI Taxonomy" id="2728836"/>
    <lineage>
        <taxon>Bacteria</taxon>
        <taxon>Pseudomonadati</taxon>
        <taxon>Pseudomonadota</taxon>
        <taxon>Betaproteobacteria</taxon>
        <taxon>Burkholderiales</taxon>
        <taxon>Sphaerotilaceae</taxon>
        <taxon>Azohydromonas</taxon>
    </lineage>
</organism>
<evidence type="ECO:0000256" key="6">
    <source>
        <dbReference type="ARBA" id="ARBA00023002"/>
    </source>
</evidence>
<comment type="function">
    <text evidence="8">Has an organic peroxide-dependent peroxidase activity.</text>
</comment>
<evidence type="ECO:0000256" key="2">
    <source>
        <dbReference type="ARBA" id="ARBA00005329"/>
    </source>
</evidence>
<name>A0A848FCH3_9BURK</name>
<feature type="domain" description="Catalase core" evidence="11">
    <location>
        <begin position="24"/>
        <end position="337"/>
    </location>
</feature>
<dbReference type="PANTHER" id="PTHR11465:SF9">
    <property type="entry name" value="CATALASE"/>
    <property type="match status" value="1"/>
</dbReference>
<dbReference type="Pfam" id="PF00199">
    <property type="entry name" value="Catalase"/>
    <property type="match status" value="1"/>
</dbReference>
<evidence type="ECO:0000256" key="9">
    <source>
        <dbReference type="PIRSR" id="PIRSR000296-2"/>
    </source>
</evidence>
<evidence type="ECO:0000313" key="13">
    <source>
        <dbReference type="Proteomes" id="UP000574067"/>
    </source>
</evidence>
<keyword evidence="10" id="KW-0732">Signal</keyword>
<keyword evidence="5 8" id="KW-0479">Metal-binding</keyword>
<evidence type="ECO:0000256" key="4">
    <source>
        <dbReference type="ARBA" id="ARBA00022617"/>
    </source>
</evidence>
<dbReference type="Gene3D" id="1.20.1280.120">
    <property type="match status" value="1"/>
</dbReference>
<sequence length="337" mass="35442">MTSRPAPLALATALAALASLAPAQPQAPADSPATPQALVDGFEGAFGKHPGQRRGGAKGLCAEGHFLGAAAGQALSSATAFSGKRIPVVARFSVSGGNPKVSDKARNARGLALQFSLPGGERWLMANISAPMHSASTPEAMLAGLEARRLDPVTKKPDPARVKAFNEAHPEGKAQADWFAQHGVPASYAAVNYWGVHAFRFTDAQGRARYAKWVFEPAAGQELLDDEQLKALPDDFLAEELRRRVAAGPVEYRMRLQLAGPGDSLVNPAVPWPQGRESATVGRLLITRVEPGPGGACEGLVFDPLVLPRGIEASDDPVLRARSAAYAEAAARRLSGR</sequence>
<dbReference type="InterPro" id="IPR006311">
    <property type="entry name" value="TAT_signal"/>
</dbReference>
<evidence type="ECO:0000256" key="10">
    <source>
        <dbReference type="SAM" id="SignalP"/>
    </source>
</evidence>
<keyword evidence="4 8" id="KW-0349">Heme</keyword>
<dbReference type="PANTHER" id="PTHR11465">
    <property type="entry name" value="CATALASE"/>
    <property type="match status" value="1"/>
</dbReference>
<dbReference type="PRINTS" id="PR00067">
    <property type="entry name" value="CATALASE"/>
</dbReference>
<dbReference type="InterPro" id="IPR020835">
    <property type="entry name" value="Catalase_sf"/>
</dbReference>
<feature type="signal peptide" evidence="10">
    <location>
        <begin position="1"/>
        <end position="23"/>
    </location>
</feature>
<reference evidence="12 13" key="1">
    <citation type="submission" date="2020-04" db="EMBL/GenBank/DDBJ databases">
        <title>Azohydromonas sp. isolated from soil.</title>
        <authorList>
            <person name="Dahal R.H."/>
        </authorList>
    </citation>
    <scope>NUCLEOTIDE SEQUENCE [LARGE SCALE GENOMIC DNA]</scope>
    <source>
        <strain evidence="12 13">G-1-1-14</strain>
    </source>
</reference>
<dbReference type="SUPFAM" id="SSF56634">
    <property type="entry name" value="Heme-dependent catalase-like"/>
    <property type="match status" value="1"/>
</dbReference>
<dbReference type="GO" id="GO:0004096">
    <property type="term" value="F:catalase activity"/>
    <property type="evidence" value="ECO:0007669"/>
    <property type="project" value="InterPro"/>
</dbReference>
<dbReference type="PROSITE" id="PS51318">
    <property type="entry name" value="TAT"/>
    <property type="match status" value="1"/>
</dbReference>
<keyword evidence="13" id="KW-1185">Reference proteome</keyword>
<keyword evidence="6 8" id="KW-0560">Oxidoreductase</keyword>
<feature type="binding site" description="axial binding residue" evidence="9">
    <location>
        <position position="326"/>
    </location>
    <ligand>
        <name>heme</name>
        <dbReference type="ChEBI" id="CHEBI:30413"/>
    </ligand>
    <ligandPart>
        <name>Fe</name>
        <dbReference type="ChEBI" id="CHEBI:18248"/>
    </ligandPart>
</feature>
<evidence type="ECO:0000313" key="12">
    <source>
        <dbReference type="EMBL" id="NML17174.1"/>
    </source>
</evidence>
<comment type="cofactor">
    <cofactor evidence="8">
        <name>heme</name>
        <dbReference type="ChEBI" id="CHEBI:30413"/>
    </cofactor>
</comment>
<dbReference type="CDD" id="cd08153">
    <property type="entry name" value="srpA_like"/>
    <property type="match status" value="1"/>
</dbReference>
<evidence type="ECO:0000256" key="5">
    <source>
        <dbReference type="ARBA" id="ARBA00022723"/>
    </source>
</evidence>
<proteinExistence type="inferred from homology"/>
<dbReference type="RefSeq" id="WP_169162076.1">
    <property type="nucleotide sequence ID" value="NZ_JABBFW010000015.1"/>
</dbReference>
<dbReference type="EC" id="1.11.1.-" evidence="8"/>
<dbReference type="GO" id="GO:0042542">
    <property type="term" value="P:response to hydrogen peroxide"/>
    <property type="evidence" value="ECO:0007669"/>
    <property type="project" value="TreeGrafter"/>
</dbReference>
<comment type="caution">
    <text evidence="12">The sequence shown here is derived from an EMBL/GenBank/DDBJ whole genome shotgun (WGS) entry which is preliminary data.</text>
</comment>
<dbReference type="GO" id="GO:0046872">
    <property type="term" value="F:metal ion binding"/>
    <property type="evidence" value="ECO:0007669"/>
    <property type="project" value="UniProtKB-KW"/>
</dbReference>
<dbReference type="GO" id="GO:0042744">
    <property type="term" value="P:hydrogen peroxide catabolic process"/>
    <property type="evidence" value="ECO:0007669"/>
    <property type="project" value="TreeGrafter"/>
</dbReference>
<evidence type="ECO:0000256" key="8">
    <source>
        <dbReference type="PIRNR" id="PIRNR000296"/>
    </source>
</evidence>
<dbReference type="GO" id="GO:0020037">
    <property type="term" value="F:heme binding"/>
    <property type="evidence" value="ECO:0007669"/>
    <property type="project" value="InterPro"/>
</dbReference>
<gene>
    <name evidence="12" type="ORF">HHL10_19560</name>
</gene>
<comment type="function">
    <text evidence="1">Decomposes hydrogen peroxide into water and oxygen; serves to protect cells from the toxic effects of hydrogen peroxide.</text>
</comment>
<dbReference type="PIRSF" id="PIRSF000296">
    <property type="entry name" value="SrpA"/>
    <property type="match status" value="1"/>
</dbReference>
<dbReference type="EMBL" id="JABBFW010000015">
    <property type="protein sequence ID" value="NML17174.1"/>
    <property type="molecule type" value="Genomic_DNA"/>
</dbReference>
<accession>A0A848FCH3</accession>
<dbReference type="PROSITE" id="PS51402">
    <property type="entry name" value="CATALASE_3"/>
    <property type="match status" value="1"/>
</dbReference>
<dbReference type="InterPro" id="IPR018028">
    <property type="entry name" value="Catalase"/>
</dbReference>
<evidence type="ECO:0000256" key="7">
    <source>
        <dbReference type="ARBA" id="ARBA00023004"/>
    </source>
</evidence>
<dbReference type="SMART" id="SM01060">
    <property type="entry name" value="Catalase"/>
    <property type="match status" value="1"/>
</dbReference>
<evidence type="ECO:0000256" key="1">
    <source>
        <dbReference type="ARBA" id="ARBA00002974"/>
    </source>
</evidence>